<keyword evidence="4" id="KW-0812">Transmembrane</keyword>
<dbReference type="SUPFAM" id="SSF56519">
    <property type="entry name" value="Penicillin binding protein dimerisation domain"/>
    <property type="match status" value="1"/>
</dbReference>
<dbReference type="InterPro" id="IPR001460">
    <property type="entry name" value="PCN-bd_Tpept"/>
</dbReference>
<dbReference type="Pfam" id="PF00905">
    <property type="entry name" value="Transpeptidase"/>
    <property type="match status" value="1"/>
</dbReference>
<feature type="transmembrane region" description="Helical" evidence="4">
    <location>
        <begin position="23"/>
        <end position="47"/>
    </location>
</feature>
<dbReference type="GO" id="GO:0005886">
    <property type="term" value="C:plasma membrane"/>
    <property type="evidence" value="ECO:0007669"/>
    <property type="project" value="TreeGrafter"/>
</dbReference>
<sequence>MTPSFTVPAPVAKVGRFLGRMSAAAGLFVLNLLCRIVRGIGMVLYGIGRWIVMRIYRLCRWFVMKAVGLVVFTYRASIFLFRGLLGLDRVDQETVARARLKLIILAFSLVFVAIGGRLAILALTSDPNGGRGGGTDAVASARPDIVDRNGDVVAIDVRSPSLFAEPKRLIDPDETLEGLLKVLPDLDVNEVRARLNSGKGFAWLKREITPAQQRAIYRLGFPGIGFVRENRRIYPDGPTFSHAIGNVNVDNQGIAGLEKYIDNRGLADLHLAGLATDRQQEPVQLAMDSRVQHAVRDELLKAREKFKAIAAMGLVVNVRTGEIVSMVSLPDFDPNMSNDPRDNAHLNRLTTGVFEMGSTFKSLSFAMALDSGKINLSSTFDARGALSFGRFAIHDFHAENRVLTVPEIFLVSSNVGTAKMVLSLGVEAHKAFLKKMGQMDRLRTELPESAEPIVPRRWGEVNSATIAFGHGIAVAPLQAVMAVNSMVNGGYLIPPTFMKRSEAEAMQVATRVLKPETSDKMRYLLRLNVEKGSGKKADIPGYSVGAKTGTAEKVVNGRYSKNKLLTSFTAVFPMDKPEFLVLVMLDEPQATSETYGYATSGWNAAPTAGKIVERIAPMLNVAPRQNAPMAEQILRDMQQKVAERR</sequence>
<gene>
    <name evidence="7" type="ORF">GCM10007301_46210</name>
</gene>
<evidence type="ECO:0000259" key="5">
    <source>
        <dbReference type="Pfam" id="PF00905"/>
    </source>
</evidence>
<dbReference type="InterPro" id="IPR005311">
    <property type="entry name" value="PBP_dimer"/>
</dbReference>
<proteinExistence type="predicted"/>
<comment type="subcellular location">
    <subcellularLocation>
        <location evidence="1">Membrane</location>
    </subcellularLocation>
</comment>
<dbReference type="Proteomes" id="UP000606044">
    <property type="component" value="Unassembled WGS sequence"/>
</dbReference>
<dbReference type="Gene3D" id="3.90.1310.10">
    <property type="entry name" value="Penicillin-binding protein 2a (Domain 2)"/>
    <property type="match status" value="1"/>
</dbReference>
<dbReference type="GO" id="GO:0071555">
    <property type="term" value="P:cell wall organization"/>
    <property type="evidence" value="ECO:0007669"/>
    <property type="project" value="TreeGrafter"/>
</dbReference>
<dbReference type="AlphaFoldDB" id="A0A917FGM8"/>
<dbReference type="Pfam" id="PF03717">
    <property type="entry name" value="PBP_dimer"/>
    <property type="match status" value="1"/>
</dbReference>
<evidence type="ECO:0000256" key="4">
    <source>
        <dbReference type="SAM" id="Phobius"/>
    </source>
</evidence>
<dbReference type="Gene3D" id="3.40.710.10">
    <property type="entry name" value="DD-peptidase/beta-lactamase superfamily"/>
    <property type="match status" value="1"/>
</dbReference>
<keyword evidence="2" id="KW-0121">Carboxypeptidase</keyword>
<name>A0A917FGM8_9HYPH</name>
<reference evidence="7" key="1">
    <citation type="journal article" date="2014" name="Int. J. Syst. Evol. Microbiol.">
        <title>Complete genome sequence of Corynebacterium casei LMG S-19264T (=DSM 44701T), isolated from a smear-ripened cheese.</title>
        <authorList>
            <consortium name="US DOE Joint Genome Institute (JGI-PGF)"/>
            <person name="Walter F."/>
            <person name="Albersmeier A."/>
            <person name="Kalinowski J."/>
            <person name="Ruckert C."/>
        </authorList>
    </citation>
    <scope>NUCLEOTIDE SEQUENCE</scope>
    <source>
        <strain evidence="7">CCM 7897</strain>
    </source>
</reference>
<keyword evidence="4" id="KW-1133">Transmembrane helix</keyword>
<dbReference type="EMBL" id="BMCT01000008">
    <property type="protein sequence ID" value="GGF80891.1"/>
    <property type="molecule type" value="Genomic_DNA"/>
</dbReference>
<dbReference type="InterPro" id="IPR050515">
    <property type="entry name" value="Beta-lactam/transpept"/>
</dbReference>
<organism evidence="7 8">
    <name type="scientific">Azorhizobium oxalatiphilum</name>
    <dbReference type="NCBI Taxonomy" id="980631"/>
    <lineage>
        <taxon>Bacteria</taxon>
        <taxon>Pseudomonadati</taxon>
        <taxon>Pseudomonadota</taxon>
        <taxon>Alphaproteobacteria</taxon>
        <taxon>Hyphomicrobiales</taxon>
        <taxon>Xanthobacteraceae</taxon>
        <taxon>Azorhizobium</taxon>
    </lineage>
</organism>
<keyword evidence="3 4" id="KW-0472">Membrane</keyword>
<evidence type="ECO:0000256" key="1">
    <source>
        <dbReference type="ARBA" id="ARBA00004370"/>
    </source>
</evidence>
<feature type="domain" description="Penicillin-binding protein transpeptidase" evidence="5">
    <location>
        <begin position="314"/>
        <end position="600"/>
    </location>
</feature>
<reference evidence="7" key="2">
    <citation type="submission" date="2020-09" db="EMBL/GenBank/DDBJ databases">
        <authorList>
            <person name="Sun Q."/>
            <person name="Sedlacek I."/>
        </authorList>
    </citation>
    <scope>NUCLEOTIDE SEQUENCE</scope>
    <source>
        <strain evidence="7">CCM 7897</strain>
    </source>
</reference>
<evidence type="ECO:0000259" key="6">
    <source>
        <dbReference type="Pfam" id="PF03717"/>
    </source>
</evidence>
<keyword evidence="2" id="KW-0378">Hydrolase</keyword>
<evidence type="ECO:0000256" key="2">
    <source>
        <dbReference type="ARBA" id="ARBA00022645"/>
    </source>
</evidence>
<feature type="domain" description="Penicillin-binding protein dimerisation" evidence="6">
    <location>
        <begin position="140"/>
        <end position="251"/>
    </location>
</feature>
<dbReference type="Gene3D" id="3.30.450.330">
    <property type="match status" value="1"/>
</dbReference>
<evidence type="ECO:0000313" key="7">
    <source>
        <dbReference type="EMBL" id="GGF80891.1"/>
    </source>
</evidence>
<dbReference type="GO" id="GO:0004180">
    <property type="term" value="F:carboxypeptidase activity"/>
    <property type="evidence" value="ECO:0007669"/>
    <property type="project" value="UniProtKB-KW"/>
</dbReference>
<evidence type="ECO:0000256" key="3">
    <source>
        <dbReference type="ARBA" id="ARBA00023136"/>
    </source>
</evidence>
<feature type="transmembrane region" description="Helical" evidence="4">
    <location>
        <begin position="102"/>
        <end position="123"/>
    </location>
</feature>
<keyword evidence="2" id="KW-0645">Protease</keyword>
<dbReference type="GO" id="GO:0008658">
    <property type="term" value="F:penicillin binding"/>
    <property type="evidence" value="ECO:0007669"/>
    <property type="project" value="InterPro"/>
</dbReference>
<dbReference type="InterPro" id="IPR012338">
    <property type="entry name" value="Beta-lactam/transpept-like"/>
</dbReference>
<evidence type="ECO:0000313" key="8">
    <source>
        <dbReference type="Proteomes" id="UP000606044"/>
    </source>
</evidence>
<keyword evidence="8" id="KW-1185">Reference proteome</keyword>
<protein>
    <submittedName>
        <fullName evidence="7">Penicillin-binding protein</fullName>
    </submittedName>
</protein>
<dbReference type="SUPFAM" id="SSF56601">
    <property type="entry name" value="beta-lactamase/transpeptidase-like"/>
    <property type="match status" value="1"/>
</dbReference>
<dbReference type="PANTHER" id="PTHR30627">
    <property type="entry name" value="PEPTIDOGLYCAN D,D-TRANSPEPTIDASE"/>
    <property type="match status" value="1"/>
</dbReference>
<comment type="caution">
    <text evidence="7">The sequence shown here is derived from an EMBL/GenBank/DDBJ whole genome shotgun (WGS) entry which is preliminary data.</text>
</comment>
<accession>A0A917FGM8</accession>
<dbReference type="PANTHER" id="PTHR30627:SF1">
    <property type="entry name" value="PEPTIDOGLYCAN D,D-TRANSPEPTIDASE FTSI"/>
    <property type="match status" value="1"/>
</dbReference>
<dbReference type="InterPro" id="IPR036138">
    <property type="entry name" value="PBP_dimer_sf"/>
</dbReference>